<reference evidence="2 3" key="1">
    <citation type="submission" date="2006-04" db="EMBL/GenBank/DDBJ databases">
        <authorList>
            <person name="Nierman W.C."/>
        </authorList>
    </citation>
    <scope>NUCLEOTIDE SEQUENCE [LARGE SCALE GENOMIC DNA]</scope>
    <source>
        <strain evidence="2 3">DW4/3-1</strain>
    </source>
</reference>
<protein>
    <submittedName>
        <fullName evidence="2">Uncharacterized protein</fullName>
    </submittedName>
</protein>
<feature type="region of interest" description="Disordered" evidence="1">
    <location>
        <begin position="1"/>
        <end position="22"/>
    </location>
</feature>
<proteinExistence type="predicted"/>
<organism evidence="2 3">
    <name type="scientific">Stigmatella aurantiaca (strain DW4/3-1)</name>
    <dbReference type="NCBI Taxonomy" id="378806"/>
    <lineage>
        <taxon>Bacteria</taxon>
        <taxon>Pseudomonadati</taxon>
        <taxon>Myxococcota</taxon>
        <taxon>Myxococcia</taxon>
        <taxon>Myxococcales</taxon>
        <taxon>Cystobacterineae</taxon>
        <taxon>Archangiaceae</taxon>
        <taxon>Stigmatella</taxon>
    </lineage>
</organism>
<accession>Q08PS0</accession>
<evidence type="ECO:0000313" key="2">
    <source>
        <dbReference type="EMBL" id="EAU62468.1"/>
    </source>
</evidence>
<gene>
    <name evidence="2" type="ORF">STIAU_3548</name>
</gene>
<sequence>PVADPVFLQGGEPAVDTGGQLEAGPVERPWQIEARAHQHLSIGVIADGEHPHGGRLLLVGLLQLRAPGLATRSKSGIIRGHGGLSVVVRRKGADQLA</sequence>
<dbReference type="AlphaFoldDB" id="Q08PS0"/>
<comment type="caution">
    <text evidence="2">The sequence shown here is derived from an EMBL/GenBank/DDBJ whole genome shotgun (WGS) entry which is preliminary data.</text>
</comment>
<dbReference type="EMBL" id="AAMD01000234">
    <property type="protein sequence ID" value="EAU62468.1"/>
    <property type="molecule type" value="Genomic_DNA"/>
</dbReference>
<evidence type="ECO:0000256" key="1">
    <source>
        <dbReference type="SAM" id="MobiDB-lite"/>
    </source>
</evidence>
<evidence type="ECO:0000313" key="3">
    <source>
        <dbReference type="Proteomes" id="UP000032702"/>
    </source>
</evidence>
<dbReference type="Proteomes" id="UP000032702">
    <property type="component" value="Unassembled WGS sequence"/>
</dbReference>
<feature type="non-terminal residue" evidence="2">
    <location>
        <position position="1"/>
    </location>
</feature>
<name>Q08PS0_STIAD</name>